<keyword evidence="2" id="KW-0812">Transmembrane</keyword>
<organism evidence="3 4">
    <name type="scientific">Wenjunlia vitaminophila</name>
    <name type="common">Streptomyces vitaminophilus</name>
    <dbReference type="NCBI Taxonomy" id="76728"/>
    <lineage>
        <taxon>Bacteria</taxon>
        <taxon>Bacillati</taxon>
        <taxon>Actinomycetota</taxon>
        <taxon>Actinomycetes</taxon>
        <taxon>Kitasatosporales</taxon>
        <taxon>Streptomycetaceae</taxon>
        <taxon>Wenjunlia</taxon>
    </lineage>
</organism>
<name>A0A0T6LM50_WENVI</name>
<reference evidence="3 4" key="1">
    <citation type="submission" date="2015-10" db="EMBL/GenBank/DDBJ databases">
        <title>Draft genome sequence of pyrrolomycin-producing Streptomyces vitaminophilus.</title>
        <authorList>
            <person name="Graham D.E."/>
            <person name="Mahan K.M."/>
            <person name="Klingeman D.M."/>
            <person name="Hettich R.L."/>
            <person name="Parry R.J."/>
        </authorList>
    </citation>
    <scope>NUCLEOTIDE SEQUENCE [LARGE SCALE GENOMIC DNA]</scope>
    <source>
        <strain evidence="3 4">ATCC 31673</strain>
    </source>
</reference>
<feature type="compositionally biased region" description="Acidic residues" evidence="1">
    <location>
        <begin position="69"/>
        <end position="78"/>
    </location>
</feature>
<protein>
    <submittedName>
        <fullName evidence="3">Uncharacterized protein</fullName>
    </submittedName>
</protein>
<sequence>MGRAARDEPDWDALAARNDARARRRRLLVIGGGVLAAAALAGLVAVAITRSSDDTTQAEPTPAPTAPATEDDLPEPEFPEVTQPPPPNPLSYISSAEKDTAPLTLRTLFPGKGMSIGDRSYDKAGTADTTDCAAPTQGGLGAVLDSNGCTRLLRATYLRGDVAVTVGVAVFDTKADADKARKQAKGNIAALSGHGVDTFCRPVACWRTSNAVGRYAYFTIAGPSDGTAASSDDGTQRAGRDAGRLAFNQLVQRGKDAATKAAQ</sequence>
<gene>
    <name evidence="3" type="ORF">AQ490_08445</name>
</gene>
<keyword evidence="2" id="KW-1133">Transmembrane helix</keyword>
<accession>A0A0T6LM50</accession>
<evidence type="ECO:0000256" key="2">
    <source>
        <dbReference type="SAM" id="Phobius"/>
    </source>
</evidence>
<evidence type="ECO:0000313" key="4">
    <source>
        <dbReference type="Proteomes" id="UP000050867"/>
    </source>
</evidence>
<dbReference type="OrthoDB" id="3874183at2"/>
<comment type="caution">
    <text evidence="3">The sequence shown here is derived from an EMBL/GenBank/DDBJ whole genome shotgun (WGS) entry which is preliminary data.</text>
</comment>
<dbReference type="Proteomes" id="UP000050867">
    <property type="component" value="Unassembled WGS sequence"/>
</dbReference>
<feature type="transmembrane region" description="Helical" evidence="2">
    <location>
        <begin position="27"/>
        <end position="48"/>
    </location>
</feature>
<feature type="region of interest" description="Disordered" evidence="1">
    <location>
        <begin position="51"/>
        <end position="94"/>
    </location>
</feature>
<keyword evidence="4" id="KW-1185">Reference proteome</keyword>
<evidence type="ECO:0000256" key="1">
    <source>
        <dbReference type="SAM" id="MobiDB-lite"/>
    </source>
</evidence>
<evidence type="ECO:0000313" key="3">
    <source>
        <dbReference type="EMBL" id="KRV47166.1"/>
    </source>
</evidence>
<dbReference type="STRING" id="76728.AQ490_08445"/>
<dbReference type="EMBL" id="LLZU01000038">
    <property type="protein sequence ID" value="KRV47166.1"/>
    <property type="molecule type" value="Genomic_DNA"/>
</dbReference>
<proteinExistence type="predicted"/>
<dbReference type="eggNOG" id="ENOG5033WXY">
    <property type="taxonomic scope" value="Bacteria"/>
</dbReference>
<dbReference type="AlphaFoldDB" id="A0A0T6LM50"/>
<keyword evidence="2" id="KW-0472">Membrane</keyword>